<comment type="similarity">
    <text evidence="7">Belongs to the aspartate/glutamate racemases family.</text>
</comment>
<dbReference type="HAMAP" id="MF_00258">
    <property type="entry name" value="Glu_racemase"/>
    <property type="match status" value="1"/>
</dbReference>
<dbReference type="PANTHER" id="PTHR21198:SF3">
    <property type="entry name" value="GLUTAMATE RACEMASE"/>
    <property type="match status" value="1"/>
</dbReference>
<comment type="caution">
    <text evidence="8">The sequence shown here is derived from an EMBL/GenBank/DDBJ whole genome shotgun (WGS) entry which is preliminary data.</text>
</comment>
<dbReference type="GO" id="GO:0008881">
    <property type="term" value="F:glutamate racemase activity"/>
    <property type="evidence" value="ECO:0007669"/>
    <property type="project" value="UniProtKB-EC"/>
</dbReference>
<keyword evidence="6 7" id="KW-0961">Cell wall biogenesis/degradation</keyword>
<dbReference type="InterPro" id="IPR001920">
    <property type="entry name" value="Asp/Glu_race"/>
</dbReference>
<dbReference type="PROSITE" id="PS00923">
    <property type="entry name" value="ASP_GLU_RACEMASE_1"/>
    <property type="match status" value="1"/>
</dbReference>
<dbReference type="Proteomes" id="UP001597104">
    <property type="component" value="Unassembled WGS sequence"/>
</dbReference>
<feature type="active site" description="Proton donor/acceptor" evidence="7">
    <location>
        <position position="185"/>
    </location>
</feature>
<evidence type="ECO:0000313" key="8">
    <source>
        <dbReference type="EMBL" id="MFD0897497.1"/>
    </source>
</evidence>
<dbReference type="Pfam" id="PF01177">
    <property type="entry name" value="Asp_Glu_race"/>
    <property type="match status" value="1"/>
</dbReference>
<evidence type="ECO:0000256" key="2">
    <source>
        <dbReference type="ARBA" id="ARBA00013090"/>
    </source>
</evidence>
<evidence type="ECO:0000256" key="1">
    <source>
        <dbReference type="ARBA" id="ARBA00001602"/>
    </source>
</evidence>
<reference evidence="9" key="1">
    <citation type="journal article" date="2019" name="Int. J. Syst. Evol. Microbiol.">
        <title>The Global Catalogue of Microorganisms (GCM) 10K type strain sequencing project: providing services to taxonomists for standard genome sequencing and annotation.</title>
        <authorList>
            <consortium name="The Broad Institute Genomics Platform"/>
            <consortium name="The Broad Institute Genome Sequencing Center for Infectious Disease"/>
            <person name="Wu L."/>
            <person name="Ma J."/>
        </authorList>
    </citation>
    <scope>NUCLEOTIDE SEQUENCE [LARGE SCALE GENOMIC DNA]</scope>
    <source>
        <strain evidence="9">CCM 8925</strain>
    </source>
</reference>
<evidence type="ECO:0000256" key="7">
    <source>
        <dbReference type="HAMAP-Rule" id="MF_00258"/>
    </source>
</evidence>
<dbReference type="EC" id="5.1.1.3" evidence="2 7"/>
<dbReference type="InterPro" id="IPR033134">
    <property type="entry name" value="Asp/Glu_racemase_AS_2"/>
</dbReference>
<feature type="active site" description="Proton donor/acceptor" evidence="7">
    <location>
        <position position="75"/>
    </location>
</feature>
<dbReference type="PANTHER" id="PTHR21198">
    <property type="entry name" value="GLUTAMATE RACEMASE"/>
    <property type="match status" value="1"/>
</dbReference>
<accession>A0ABW3EDP4</accession>
<evidence type="ECO:0000256" key="3">
    <source>
        <dbReference type="ARBA" id="ARBA00022960"/>
    </source>
</evidence>
<dbReference type="PROSITE" id="PS00924">
    <property type="entry name" value="ASP_GLU_RACEMASE_2"/>
    <property type="match status" value="1"/>
</dbReference>
<keyword evidence="5 7" id="KW-0413">Isomerase</keyword>
<keyword evidence="3 7" id="KW-0133">Cell shape</keyword>
<feature type="binding site" evidence="7">
    <location>
        <begin position="76"/>
        <end position="77"/>
    </location>
    <ligand>
        <name>substrate</name>
    </ligand>
</feature>
<keyword evidence="9" id="KW-1185">Reference proteome</keyword>
<dbReference type="InterPro" id="IPR018187">
    <property type="entry name" value="Asp/Glu_racemase_AS_1"/>
</dbReference>
<comment type="pathway">
    <text evidence="7">Cell wall biogenesis; peptidoglycan biosynthesis.</text>
</comment>
<feature type="binding site" evidence="7">
    <location>
        <begin position="186"/>
        <end position="187"/>
    </location>
    <ligand>
        <name>substrate</name>
    </ligand>
</feature>
<evidence type="ECO:0000256" key="4">
    <source>
        <dbReference type="ARBA" id="ARBA00022984"/>
    </source>
</evidence>
<feature type="binding site" evidence="7">
    <location>
        <begin position="12"/>
        <end position="13"/>
    </location>
    <ligand>
        <name>substrate</name>
    </ligand>
</feature>
<proteinExistence type="inferred from homology"/>
<dbReference type="SUPFAM" id="SSF53681">
    <property type="entry name" value="Aspartate/glutamate racemase"/>
    <property type="match status" value="2"/>
</dbReference>
<gene>
    <name evidence="7 8" type="primary">murI</name>
    <name evidence="8" type="ORF">ACFQZ7_07060</name>
</gene>
<dbReference type="RefSeq" id="WP_137638734.1">
    <property type="nucleotide sequence ID" value="NZ_BJDN01000037.1"/>
</dbReference>
<comment type="function">
    <text evidence="7">Provides the (R)-glutamate required for cell wall biosynthesis.</text>
</comment>
<feature type="binding site" evidence="7">
    <location>
        <begin position="44"/>
        <end position="45"/>
    </location>
    <ligand>
        <name>substrate</name>
    </ligand>
</feature>
<sequence>MNEQEKAIGVFDSGVGGISTLQVLAKMLPQENFIFYGDSANAPYGEKSGAEVQVLANEVVTQLQAQAVKAVVIACNTATSAAKTELIAQHPTLPILGIEPALKAAVDAGKQHILVMATPLTLSLAKYKTQLAKWGQQQAIYSLPCPGLADLIEGGAAALPQIKVALNRLLATVRQQPIDAVVLGCTHYPFITDLIREQLGQPVTFYTGYEGLGRNLQHQLQQRNLLRTTNAHPTVRFMSSRDTPAELALYQQLFAQGLK</sequence>
<dbReference type="NCBIfam" id="TIGR00067">
    <property type="entry name" value="glut_race"/>
    <property type="match status" value="1"/>
</dbReference>
<name>A0ABW3EDP4_9LACO</name>
<protein>
    <recommendedName>
        <fullName evidence="2 7">Glutamate racemase</fullName>
        <ecNumber evidence="2 7">5.1.1.3</ecNumber>
    </recommendedName>
</protein>
<dbReference type="EMBL" id="JBHTIO010000035">
    <property type="protein sequence ID" value="MFD0897497.1"/>
    <property type="molecule type" value="Genomic_DNA"/>
</dbReference>
<keyword evidence="4 7" id="KW-0573">Peptidoglycan synthesis</keyword>
<dbReference type="Gene3D" id="3.40.50.1860">
    <property type="match status" value="2"/>
</dbReference>
<dbReference type="InterPro" id="IPR004391">
    <property type="entry name" value="Glu_race"/>
</dbReference>
<organism evidence="8 9">
    <name type="scientific">Loigolactobacillus binensis</name>
    <dbReference type="NCBI Taxonomy" id="2559922"/>
    <lineage>
        <taxon>Bacteria</taxon>
        <taxon>Bacillati</taxon>
        <taxon>Bacillota</taxon>
        <taxon>Bacilli</taxon>
        <taxon>Lactobacillales</taxon>
        <taxon>Lactobacillaceae</taxon>
        <taxon>Loigolactobacillus</taxon>
    </lineage>
</organism>
<evidence type="ECO:0000256" key="6">
    <source>
        <dbReference type="ARBA" id="ARBA00023316"/>
    </source>
</evidence>
<evidence type="ECO:0000256" key="5">
    <source>
        <dbReference type="ARBA" id="ARBA00023235"/>
    </source>
</evidence>
<evidence type="ECO:0000313" key="9">
    <source>
        <dbReference type="Proteomes" id="UP001597104"/>
    </source>
</evidence>
<comment type="catalytic activity">
    <reaction evidence="1 7">
        <text>L-glutamate = D-glutamate</text>
        <dbReference type="Rhea" id="RHEA:12813"/>
        <dbReference type="ChEBI" id="CHEBI:29985"/>
        <dbReference type="ChEBI" id="CHEBI:29986"/>
        <dbReference type="EC" id="5.1.1.3"/>
    </reaction>
</comment>
<dbReference type="InterPro" id="IPR015942">
    <property type="entry name" value="Asp/Glu/hydantoin_racemase"/>
</dbReference>